<evidence type="ECO:0000256" key="1">
    <source>
        <dbReference type="SAM" id="Coils"/>
    </source>
</evidence>
<organism evidence="2 3">
    <name type="scientific">Meloidogyne hapla</name>
    <name type="common">Root-knot nematode worm</name>
    <dbReference type="NCBI Taxonomy" id="6305"/>
    <lineage>
        <taxon>Eukaryota</taxon>
        <taxon>Metazoa</taxon>
        <taxon>Ecdysozoa</taxon>
        <taxon>Nematoda</taxon>
        <taxon>Chromadorea</taxon>
        <taxon>Rhabditida</taxon>
        <taxon>Tylenchina</taxon>
        <taxon>Tylenchomorpha</taxon>
        <taxon>Tylenchoidea</taxon>
        <taxon>Meloidogynidae</taxon>
        <taxon>Meloidogyninae</taxon>
        <taxon>Meloidogyne</taxon>
    </lineage>
</organism>
<keyword evidence="2" id="KW-1185">Reference proteome</keyword>
<accession>A0A1I8BDB4</accession>
<dbReference type="WBParaSite" id="MhA1_Contig205.frz3.gene10">
    <property type="protein sequence ID" value="MhA1_Contig205.frz3.gene10"/>
    <property type="gene ID" value="MhA1_Contig205.frz3.gene10"/>
</dbReference>
<evidence type="ECO:0000313" key="2">
    <source>
        <dbReference type="Proteomes" id="UP000095281"/>
    </source>
</evidence>
<keyword evidence="1" id="KW-0175">Coiled coil</keyword>
<dbReference type="Gene3D" id="2.60.120.920">
    <property type="match status" value="1"/>
</dbReference>
<dbReference type="InterPro" id="IPR043136">
    <property type="entry name" value="B30.2/SPRY_sf"/>
</dbReference>
<reference evidence="3" key="1">
    <citation type="submission" date="2016-11" db="UniProtKB">
        <authorList>
            <consortium name="WormBaseParasite"/>
        </authorList>
    </citation>
    <scope>IDENTIFICATION</scope>
</reference>
<evidence type="ECO:0000313" key="3">
    <source>
        <dbReference type="WBParaSite" id="MhA1_Contig205.frz3.gene10"/>
    </source>
</evidence>
<sequence>MTDLSNSSNDLSFVDSGCSLKDSGCSCSKRLQTLEIGMKTALELVIQSNLGWKQNQMDLDNENKNFIDGMGQLSSCLDKIWMIPIEKELRERLLSTFTKLQKDGEDLIKRNEKLNIENTRLIIQSKLTDSKMNKFKEENNSTLTELAKLREDYKGLENELKSKKNLIDQLHDEENELIKEIEKLQNLRIDNILLKNERDRLHDLSNLQRTEINELNDEKEELKTKNKKLKEECDYSYNESLDLFVRKEELEAENKELNEECDQLYAESKNLRTEINDLITQKEIFEVANKELNEYCEKLVAERQDKEELEAENRELNEECDQLYAERQNALENSSIFTSLSCDYGAILNFINKRVFFIPFPNKITKTCHLQKCCGLDCLKSDLSNGYCFNNNGFVNVDDENGLLKYKVVEERGRNGNNFIGLYAKNEFTKALSFRFGYSLFYFEATLRKEATKHSQTYFAAIGFGGDSDTILLNNGPQNYTIYSQKFSWRDFDVFGCGIIFPPVREHERPYIFFTKNGKRIGDIIILTKNAANYCPFIGLKCCSAKINFGNDLEARPFIYNVYNHTL</sequence>
<dbReference type="Proteomes" id="UP000095281">
    <property type="component" value="Unplaced"/>
</dbReference>
<dbReference type="AlphaFoldDB" id="A0A1I8BDB4"/>
<protein>
    <submittedName>
        <fullName evidence="3">B30.2/SPRY domain-containing protein</fullName>
    </submittedName>
</protein>
<feature type="coiled-coil region" evidence="1">
    <location>
        <begin position="132"/>
        <end position="333"/>
    </location>
</feature>
<proteinExistence type="predicted"/>
<name>A0A1I8BDB4_MELHA</name>